<name>A0A9D0ZLP5_9FIRM</name>
<feature type="transmembrane region" description="Helical" evidence="1">
    <location>
        <begin position="378"/>
        <end position="399"/>
    </location>
</feature>
<feature type="chain" id="PRO_5038909197" description="Gram-positive cocci surface proteins LPxTG domain-containing protein" evidence="2">
    <location>
        <begin position="25"/>
        <end position="406"/>
    </location>
</feature>
<organism evidence="3 4">
    <name type="scientific">Candidatus Pullichristensenella stercorigallinarum</name>
    <dbReference type="NCBI Taxonomy" id="2840909"/>
    <lineage>
        <taxon>Bacteria</taxon>
        <taxon>Bacillati</taxon>
        <taxon>Bacillota</taxon>
        <taxon>Clostridia</taxon>
        <taxon>Candidatus Pullichristensenella</taxon>
    </lineage>
</organism>
<feature type="signal peptide" evidence="2">
    <location>
        <begin position="1"/>
        <end position="24"/>
    </location>
</feature>
<gene>
    <name evidence="3" type="ORF">IAA52_06420</name>
</gene>
<evidence type="ECO:0000313" key="3">
    <source>
        <dbReference type="EMBL" id="HIQ82723.1"/>
    </source>
</evidence>
<accession>A0A9D0ZLP5</accession>
<keyword evidence="1" id="KW-0812">Transmembrane</keyword>
<evidence type="ECO:0000256" key="1">
    <source>
        <dbReference type="SAM" id="Phobius"/>
    </source>
</evidence>
<proteinExistence type="predicted"/>
<dbReference type="AlphaFoldDB" id="A0A9D0ZLP5"/>
<reference evidence="3" key="2">
    <citation type="journal article" date="2021" name="PeerJ">
        <title>Extensive microbial diversity within the chicken gut microbiome revealed by metagenomics and culture.</title>
        <authorList>
            <person name="Gilroy R."/>
            <person name="Ravi A."/>
            <person name="Getino M."/>
            <person name="Pursley I."/>
            <person name="Horton D.L."/>
            <person name="Alikhan N.F."/>
            <person name="Baker D."/>
            <person name="Gharbi K."/>
            <person name="Hall N."/>
            <person name="Watson M."/>
            <person name="Adriaenssens E.M."/>
            <person name="Foster-Nyarko E."/>
            <person name="Jarju S."/>
            <person name="Secka A."/>
            <person name="Antonio M."/>
            <person name="Oren A."/>
            <person name="Chaudhuri R.R."/>
            <person name="La Ragione R."/>
            <person name="Hildebrand F."/>
            <person name="Pallen M.J."/>
        </authorList>
    </citation>
    <scope>NUCLEOTIDE SEQUENCE</scope>
    <source>
        <strain evidence="3">ChiSjej6B24-2974</strain>
    </source>
</reference>
<comment type="caution">
    <text evidence="3">The sequence shown here is derived from an EMBL/GenBank/DDBJ whole genome shotgun (WGS) entry which is preliminary data.</text>
</comment>
<dbReference type="EMBL" id="DVFZ01000062">
    <property type="protein sequence ID" value="HIQ82723.1"/>
    <property type="molecule type" value="Genomic_DNA"/>
</dbReference>
<dbReference type="Proteomes" id="UP000824260">
    <property type="component" value="Unassembled WGS sequence"/>
</dbReference>
<reference evidence="3" key="1">
    <citation type="submission" date="2020-10" db="EMBL/GenBank/DDBJ databases">
        <authorList>
            <person name="Gilroy R."/>
        </authorList>
    </citation>
    <scope>NUCLEOTIDE SEQUENCE</scope>
    <source>
        <strain evidence="3">ChiSjej6B24-2974</strain>
    </source>
</reference>
<sequence length="406" mass="43249">MKSWKLICTLVLALAMLCALPALAEETPEQLPSEPEQTTDAVCEADQGAHEVAEWTTTKEATCVDAGSRQGLCSKCGKIYVETISATGNHSYTVLVTEEKPATCTEDGATAVYKCETCDATTGGDVIPATGEHVVTTWELVTKATCTTEGEETGVCDVCGETQTRAIPIDPTAHVYDEGVETPATCEQDGQIVYTCTLNSEHTETVTIPATGHTVTTWVLETKATCSTEGSESGVCDVCGETQTRAIPVDPEAHIFDEGVETPATCEKDGQVLYTCTLNPEHTQTVVIPATGHTWDEGKVTTKPTCTEEGVRTYTCTVCGATRTEAIEANGHSWSAWKTTKEATEEEDGTQERTCSVCGEKQTRTVAYEGTMPETGVFTLPTALLVSLLALSVAGYAVLKRKSVRG</sequence>
<protein>
    <recommendedName>
        <fullName evidence="5">Gram-positive cocci surface proteins LPxTG domain-containing protein</fullName>
    </recommendedName>
</protein>
<keyword evidence="2" id="KW-0732">Signal</keyword>
<evidence type="ECO:0008006" key="5">
    <source>
        <dbReference type="Google" id="ProtNLM"/>
    </source>
</evidence>
<keyword evidence="1" id="KW-1133">Transmembrane helix</keyword>
<evidence type="ECO:0000256" key="2">
    <source>
        <dbReference type="SAM" id="SignalP"/>
    </source>
</evidence>
<keyword evidence="1" id="KW-0472">Membrane</keyword>
<evidence type="ECO:0000313" key="4">
    <source>
        <dbReference type="Proteomes" id="UP000824260"/>
    </source>
</evidence>